<evidence type="ECO:0000313" key="2">
    <source>
        <dbReference type="EMBL" id="CAE6725461.1"/>
    </source>
</evidence>
<name>A0ABM8QZV4_9BACT</name>
<dbReference type="RefSeq" id="WP_213041460.1">
    <property type="nucleotide sequence ID" value="NZ_CAJNBJ010000002.1"/>
</dbReference>
<feature type="region of interest" description="Disordered" evidence="1">
    <location>
        <begin position="202"/>
        <end position="221"/>
    </location>
</feature>
<feature type="compositionally biased region" description="Basic and acidic residues" evidence="1">
    <location>
        <begin position="202"/>
        <end position="214"/>
    </location>
</feature>
<evidence type="ECO:0008006" key="4">
    <source>
        <dbReference type="Google" id="ProtNLM"/>
    </source>
</evidence>
<evidence type="ECO:0000256" key="1">
    <source>
        <dbReference type="SAM" id="MobiDB-lite"/>
    </source>
</evidence>
<sequence>MSAQGKAEQDFQLEYQKAIERIRTMPDGAVGWVLTFLQTNLEALTPTEWTLVAFEVAAFVDETGDRFGGMVAPESGWSVEGVPNAKNYQTIPSRKEALDIQATVLEQLELYWHEGYTAFTFPQMTLVVVSPGEGSDEAGTIFVSAKRKAKEFEYRFVHLLAQSGDYIRRCPECAKIYLAIRRDQLYCQPRCQNRVAARKWREAQKTGERKESHRGTKRRKG</sequence>
<dbReference type="InterPro" id="IPR023286">
    <property type="entry name" value="ABATE_dom_sf"/>
</dbReference>
<accession>A0ABM8QZV4</accession>
<dbReference type="EMBL" id="CAJNBJ010000002">
    <property type="protein sequence ID" value="CAE6725461.1"/>
    <property type="molecule type" value="Genomic_DNA"/>
</dbReference>
<proteinExistence type="predicted"/>
<dbReference type="Proteomes" id="UP000675880">
    <property type="component" value="Unassembled WGS sequence"/>
</dbReference>
<gene>
    <name evidence="2" type="ORF">NSPZN2_100077</name>
</gene>
<protein>
    <recommendedName>
        <fullName evidence="4">Zinc finger CGNR domain-containing protein</fullName>
    </recommendedName>
</protein>
<dbReference type="SUPFAM" id="SSF160904">
    <property type="entry name" value="Jann2411-like"/>
    <property type="match status" value="1"/>
</dbReference>
<evidence type="ECO:0000313" key="3">
    <source>
        <dbReference type="Proteomes" id="UP000675880"/>
    </source>
</evidence>
<organism evidence="2 3">
    <name type="scientific">Nitrospira defluvii</name>
    <dbReference type="NCBI Taxonomy" id="330214"/>
    <lineage>
        <taxon>Bacteria</taxon>
        <taxon>Pseudomonadati</taxon>
        <taxon>Nitrospirota</taxon>
        <taxon>Nitrospiria</taxon>
        <taxon>Nitrospirales</taxon>
        <taxon>Nitrospiraceae</taxon>
        <taxon>Nitrospira</taxon>
    </lineage>
</organism>
<reference evidence="2 3" key="1">
    <citation type="submission" date="2021-02" db="EMBL/GenBank/DDBJ databases">
        <authorList>
            <person name="Han P."/>
        </authorList>
    </citation>
    <scope>NUCLEOTIDE SEQUENCE [LARGE SCALE GENOMIC DNA]</scope>
    <source>
        <strain evidence="2">Candidatus Nitrospira sp. ZN2</strain>
    </source>
</reference>
<keyword evidence="3" id="KW-1185">Reference proteome</keyword>
<comment type="caution">
    <text evidence="2">The sequence shown here is derived from an EMBL/GenBank/DDBJ whole genome shotgun (WGS) entry which is preliminary data.</text>
</comment>